<feature type="transmembrane region" description="Helical" evidence="6">
    <location>
        <begin position="74"/>
        <end position="93"/>
    </location>
</feature>
<name>A0A2A5S385_9LACT</name>
<dbReference type="Pfam" id="PF01925">
    <property type="entry name" value="TauE"/>
    <property type="match status" value="1"/>
</dbReference>
<dbReference type="STRING" id="1348632.GCA_001591745_01772"/>
<feature type="transmembrane region" description="Helical" evidence="6">
    <location>
        <begin position="177"/>
        <end position="198"/>
    </location>
</feature>
<accession>A0A2A5S385</accession>
<keyword evidence="8" id="KW-1185">Reference proteome</keyword>
<evidence type="ECO:0000256" key="1">
    <source>
        <dbReference type="ARBA" id="ARBA00004141"/>
    </source>
</evidence>
<feature type="transmembrane region" description="Helical" evidence="6">
    <location>
        <begin position="44"/>
        <end position="62"/>
    </location>
</feature>
<keyword evidence="5 6" id="KW-0472">Membrane</keyword>
<feature type="transmembrane region" description="Helical" evidence="6">
    <location>
        <begin position="210"/>
        <end position="232"/>
    </location>
</feature>
<dbReference type="GO" id="GO:0005886">
    <property type="term" value="C:plasma membrane"/>
    <property type="evidence" value="ECO:0007669"/>
    <property type="project" value="UniProtKB-SubCell"/>
</dbReference>
<evidence type="ECO:0000313" key="7">
    <source>
        <dbReference type="EMBL" id="PCS07934.1"/>
    </source>
</evidence>
<keyword evidence="3 6" id="KW-0812">Transmembrane</keyword>
<evidence type="ECO:0000256" key="3">
    <source>
        <dbReference type="ARBA" id="ARBA00022692"/>
    </source>
</evidence>
<comment type="subcellular location">
    <subcellularLocation>
        <location evidence="6">Cell membrane</location>
        <topology evidence="6">Multi-pass membrane protein</topology>
    </subcellularLocation>
    <subcellularLocation>
        <location evidence="1">Membrane</location>
        <topology evidence="1">Multi-pass membrane protein</topology>
    </subcellularLocation>
</comment>
<feature type="transmembrane region" description="Helical" evidence="6">
    <location>
        <begin position="139"/>
        <end position="157"/>
    </location>
</feature>
<evidence type="ECO:0000256" key="4">
    <source>
        <dbReference type="ARBA" id="ARBA00022989"/>
    </source>
</evidence>
<protein>
    <recommendedName>
        <fullName evidence="6">Probable membrane transporter protein</fullName>
    </recommendedName>
</protein>
<evidence type="ECO:0000256" key="6">
    <source>
        <dbReference type="RuleBase" id="RU363041"/>
    </source>
</evidence>
<dbReference type="InterPro" id="IPR002781">
    <property type="entry name" value="TM_pro_TauE-like"/>
</dbReference>
<dbReference type="Proteomes" id="UP000242246">
    <property type="component" value="Unassembled WGS sequence"/>
</dbReference>
<dbReference type="InterPro" id="IPR051598">
    <property type="entry name" value="TSUP/Inactive_protease-like"/>
</dbReference>
<dbReference type="EMBL" id="JXJX01000002">
    <property type="protein sequence ID" value="PCS07934.1"/>
    <property type="molecule type" value="Genomic_DNA"/>
</dbReference>
<feature type="transmembrane region" description="Helical" evidence="6">
    <location>
        <begin position="5"/>
        <end position="24"/>
    </location>
</feature>
<evidence type="ECO:0000256" key="5">
    <source>
        <dbReference type="ARBA" id="ARBA00023136"/>
    </source>
</evidence>
<sequence length="259" mass="28676">MMIGILYVIVIVLANTIGAISGMGGGVLIKPIFDLINVHSVSEISFYATLAVFTMSIVSTTRQIQSGQKANWRIVFWVATGAIMGGILGNITLEYSLNRFESEDKVQLMQIILTVITLLFAFCFTKYDWPTAKLMRCKWYLVCGLCLGFLASLLGIGGGPINVSLFMLMFSFKIKEATFYSICTIFFSQLAKLLTILFTTGVMQYDLSMLYYIIPAAMIGGIIGAKLTHLLSEDKVTLVFQSVVICVLVINCYNAYDLF</sequence>
<feature type="transmembrane region" description="Helical" evidence="6">
    <location>
        <begin position="108"/>
        <end position="127"/>
    </location>
</feature>
<reference evidence="7 8" key="1">
    <citation type="submission" date="2014-12" db="EMBL/GenBank/DDBJ databases">
        <title>Draft genome sequences of 10 type strains of Lactococcus.</title>
        <authorList>
            <person name="Sun Z."/>
            <person name="Zhong Z."/>
            <person name="Liu W."/>
            <person name="Zhang W."/>
            <person name="Zhang H."/>
        </authorList>
    </citation>
    <scope>NUCLEOTIDE SEQUENCE [LARGE SCALE GENOMIC DNA]</scope>
    <source>
        <strain evidence="7 8">DSM 20686</strain>
    </source>
</reference>
<comment type="caution">
    <text evidence="7">The sequence shown here is derived from an EMBL/GenBank/DDBJ whole genome shotgun (WGS) entry which is preliminary data.</text>
</comment>
<dbReference type="PANTHER" id="PTHR43701">
    <property type="entry name" value="MEMBRANE TRANSPORTER PROTEIN MJ0441-RELATED"/>
    <property type="match status" value="1"/>
</dbReference>
<feature type="transmembrane region" description="Helical" evidence="6">
    <location>
        <begin position="238"/>
        <end position="256"/>
    </location>
</feature>
<dbReference type="PANTHER" id="PTHR43701:SF2">
    <property type="entry name" value="MEMBRANE TRANSPORTER PROTEIN YJNA-RELATED"/>
    <property type="match status" value="1"/>
</dbReference>
<evidence type="ECO:0000256" key="2">
    <source>
        <dbReference type="ARBA" id="ARBA00009142"/>
    </source>
</evidence>
<proteinExistence type="inferred from homology"/>
<keyword evidence="6" id="KW-1003">Cell membrane</keyword>
<evidence type="ECO:0000313" key="8">
    <source>
        <dbReference type="Proteomes" id="UP000242246"/>
    </source>
</evidence>
<dbReference type="AlphaFoldDB" id="A0A2A5S385"/>
<gene>
    <name evidence="7" type="ORF">RU87_GL000670</name>
</gene>
<organism evidence="7 8">
    <name type="scientific">Pseudolactococcus plantarum</name>
    <dbReference type="NCBI Taxonomy" id="1365"/>
    <lineage>
        <taxon>Bacteria</taxon>
        <taxon>Bacillati</taxon>
        <taxon>Bacillota</taxon>
        <taxon>Bacilli</taxon>
        <taxon>Lactobacillales</taxon>
        <taxon>Streptococcaceae</taxon>
        <taxon>Pseudolactococcus</taxon>
    </lineage>
</organism>
<comment type="similarity">
    <text evidence="2 6">Belongs to the 4-toluene sulfonate uptake permease (TSUP) (TC 2.A.102) family.</text>
</comment>
<keyword evidence="4 6" id="KW-1133">Transmembrane helix</keyword>